<protein>
    <recommendedName>
        <fullName evidence="3">BrnT family toxin</fullName>
    </recommendedName>
</protein>
<dbReference type="Gene3D" id="3.10.450.530">
    <property type="entry name" value="Ribonuclease toxin, BrnT, of type II toxin-antitoxin system"/>
    <property type="match status" value="1"/>
</dbReference>
<evidence type="ECO:0008006" key="3">
    <source>
        <dbReference type="Google" id="ProtNLM"/>
    </source>
</evidence>
<dbReference type="Pfam" id="PF04365">
    <property type="entry name" value="BrnT_toxin"/>
    <property type="match status" value="1"/>
</dbReference>
<gene>
    <name evidence="1" type="ORF">AW10_00876</name>
</gene>
<dbReference type="InterPro" id="IPR007460">
    <property type="entry name" value="BrnT_toxin"/>
</dbReference>
<sequence>MNYTASMDFEWDESKSEACFRERGFDFAYAARAFFDPERLVRADTRYSYGEERFELLGKIESRLFVVIYTFRYEAIRIISARKANPRENQRYEDSTSDD</sequence>
<reference evidence="1 2" key="1">
    <citation type="submission" date="2014-02" db="EMBL/GenBank/DDBJ databases">
        <title>Expanding our view of genomic diversity in Candidatus Accumulibacter clades.</title>
        <authorList>
            <person name="Skennerton C.T."/>
            <person name="Barr J.J."/>
            <person name="Slater F.R."/>
            <person name="Bond P.L."/>
            <person name="Tyson G.W."/>
        </authorList>
    </citation>
    <scope>NUCLEOTIDE SEQUENCE [LARGE SCALE GENOMIC DNA]</scope>
    <source>
        <strain evidence="2">BA-92</strain>
    </source>
</reference>
<dbReference type="AlphaFoldDB" id="A0A011P2V8"/>
<organism evidence="1 2">
    <name type="scientific">Candidatus Accumulibacter appositus</name>
    <dbReference type="NCBI Taxonomy" id="1454003"/>
    <lineage>
        <taxon>Bacteria</taxon>
        <taxon>Pseudomonadati</taxon>
        <taxon>Pseudomonadota</taxon>
        <taxon>Betaproteobacteria</taxon>
        <taxon>Candidatus Accumulibacter</taxon>
    </lineage>
</organism>
<dbReference type="STRING" id="1454003.AW10_00876"/>
<name>A0A011P2V8_9PROT</name>
<dbReference type="InterPro" id="IPR038573">
    <property type="entry name" value="BrnT_sf"/>
</dbReference>
<dbReference type="PATRIC" id="fig|1454003.3.peg.898"/>
<dbReference type="Proteomes" id="UP000021816">
    <property type="component" value="Unassembled WGS sequence"/>
</dbReference>
<comment type="caution">
    <text evidence="1">The sequence shown here is derived from an EMBL/GenBank/DDBJ whole genome shotgun (WGS) entry which is preliminary data.</text>
</comment>
<dbReference type="EMBL" id="JEMX01000015">
    <property type="protein sequence ID" value="EXI81931.1"/>
    <property type="molecule type" value="Genomic_DNA"/>
</dbReference>
<proteinExistence type="predicted"/>
<evidence type="ECO:0000313" key="1">
    <source>
        <dbReference type="EMBL" id="EXI81931.1"/>
    </source>
</evidence>
<accession>A0A011P2V8</accession>
<evidence type="ECO:0000313" key="2">
    <source>
        <dbReference type="Proteomes" id="UP000021816"/>
    </source>
</evidence>